<gene>
    <name evidence="1" type="ORF">C5613_23865</name>
</gene>
<name>A0A2S8J694_RHOOP</name>
<evidence type="ECO:0000313" key="2">
    <source>
        <dbReference type="Proteomes" id="UP000239290"/>
    </source>
</evidence>
<dbReference type="RefSeq" id="WP_105418160.1">
    <property type="nucleotide sequence ID" value="NZ_PUIO01000031.1"/>
</dbReference>
<dbReference type="EMBL" id="PUIO01000031">
    <property type="protein sequence ID" value="PQP22548.1"/>
    <property type="molecule type" value="Genomic_DNA"/>
</dbReference>
<dbReference type="InterPro" id="IPR021295">
    <property type="entry name" value="DUF2867"/>
</dbReference>
<evidence type="ECO:0000313" key="1">
    <source>
        <dbReference type="EMBL" id="PQP22548.1"/>
    </source>
</evidence>
<dbReference type="Pfam" id="PF11066">
    <property type="entry name" value="DUF2867"/>
    <property type="match status" value="1"/>
</dbReference>
<proteinExistence type="predicted"/>
<reference evidence="2" key="1">
    <citation type="submission" date="2018-02" db="EMBL/GenBank/DDBJ databases">
        <title>Draft genome sequencing of Rhodococcus opacus KU647198.</title>
        <authorList>
            <person name="Zheng B.-X."/>
        </authorList>
    </citation>
    <scope>NUCLEOTIDE SEQUENCE [LARGE SCALE GENOMIC DNA]</scope>
    <source>
        <strain evidence="2">04-OD7</strain>
    </source>
</reference>
<accession>A0A2S8J694</accession>
<comment type="caution">
    <text evidence="1">The sequence shown here is derived from an EMBL/GenBank/DDBJ whole genome shotgun (WGS) entry which is preliminary data.</text>
</comment>
<sequence>MPRIAEATYIEQPWRIHEFTRDFDVEDVWSFRTPGAGPDDFPIMLAAMRAAGGPAKQPRLVRFLFAARWKLGALFGWDNPSTGVGERVASLRDRLPSDLRAAPRGPDDEGMPLTAVYELDTESARELANKTVHTVMHLGWARGANGDYELQMTVLVKPNGRFGRLYMTAIAPFRYLVVYPALTRQWERAWRDRHQAATR</sequence>
<protein>
    <submittedName>
        <fullName evidence="1">DUF2867 domain-containing protein</fullName>
    </submittedName>
</protein>
<organism evidence="1 2">
    <name type="scientific">Rhodococcus opacus</name>
    <name type="common">Nocardia opaca</name>
    <dbReference type="NCBI Taxonomy" id="37919"/>
    <lineage>
        <taxon>Bacteria</taxon>
        <taxon>Bacillati</taxon>
        <taxon>Actinomycetota</taxon>
        <taxon>Actinomycetes</taxon>
        <taxon>Mycobacteriales</taxon>
        <taxon>Nocardiaceae</taxon>
        <taxon>Rhodococcus</taxon>
    </lineage>
</organism>
<dbReference type="Proteomes" id="UP000239290">
    <property type="component" value="Unassembled WGS sequence"/>
</dbReference>
<dbReference type="AlphaFoldDB" id="A0A2S8J694"/>